<dbReference type="Pfam" id="PF05701">
    <property type="entry name" value="WEMBL"/>
    <property type="match status" value="1"/>
</dbReference>
<evidence type="ECO:0000313" key="6">
    <source>
        <dbReference type="EMBL" id="EXC20528.1"/>
    </source>
</evidence>
<dbReference type="GO" id="GO:0007165">
    <property type="term" value="P:signal transduction"/>
    <property type="evidence" value="ECO:0007669"/>
    <property type="project" value="InterPro"/>
</dbReference>
<sequence>MSQLEQVIMNRGEFDDRRRTGSVKAAIRLYGDKILNGRSSLKKPEIDVSEKSYSKTRELHMARRDIDRYKETRAEADSLKAQAEFELLDAKTTVTNLSSLLRESDSKAKAQKQEIETTLRKSTRKDKRALAFGDMETHKYSEVMKELEAVKQELRMLKLDMASVLEEKSRAEKQIEASRSKIRSHSSSLEAVKKETEEVNEEQVLVELARIEALKEYGEIEAERAKEASQFASAIEQTRRKINDIVDEVEHSKELESKLAITIADVDMLQNELQSVKEMEKRIQRNDNLKRLETSFRGGEELDSSLSLQSVTEELEAAKKELASLKAEGFQYMASMDIIRNERKHVKKETARLEEIEKKGDLAVQNLNSKLLRAKAKLEAVSAAEEKAKSIVSNLSLTLEQLKTEAKTARREKVLVCQEAATIKEEIGRTESEIDSTEERLQAAMQELEAAKSSEALALKNLKSRIENTVGARTSVLKHSSSITISNFEYEYLTGRAVGAEELADKKVAAAQAWIEAIKANEKEILMKIDFAQREIREMRLEEEREAYRMERSFSAKRTVERELQSWRTKREKNATPENLQLAMHKKSIRGNGNANLTPSRRAKFRKSASPAARNSFPVKKRTQVMPLIAKFFKGKTDKNF</sequence>
<keyword evidence="7" id="KW-1185">Reference proteome</keyword>
<accession>W9S0V7</accession>
<dbReference type="GO" id="GO:0009904">
    <property type="term" value="P:chloroplast accumulation movement"/>
    <property type="evidence" value="ECO:0007669"/>
    <property type="project" value="TreeGrafter"/>
</dbReference>
<feature type="coiled-coil region" evidence="3">
    <location>
        <begin position="235"/>
        <end position="465"/>
    </location>
</feature>
<evidence type="ECO:0000256" key="1">
    <source>
        <dbReference type="ARBA" id="ARBA00005485"/>
    </source>
</evidence>
<organism evidence="6 7">
    <name type="scientific">Morus notabilis</name>
    <dbReference type="NCBI Taxonomy" id="981085"/>
    <lineage>
        <taxon>Eukaryota</taxon>
        <taxon>Viridiplantae</taxon>
        <taxon>Streptophyta</taxon>
        <taxon>Embryophyta</taxon>
        <taxon>Tracheophyta</taxon>
        <taxon>Spermatophyta</taxon>
        <taxon>Magnoliopsida</taxon>
        <taxon>eudicotyledons</taxon>
        <taxon>Gunneridae</taxon>
        <taxon>Pentapetalae</taxon>
        <taxon>rosids</taxon>
        <taxon>fabids</taxon>
        <taxon>Rosales</taxon>
        <taxon>Moraceae</taxon>
        <taxon>Moreae</taxon>
        <taxon>Morus</taxon>
    </lineage>
</organism>
<evidence type="ECO:0000313" key="7">
    <source>
        <dbReference type="Proteomes" id="UP000030645"/>
    </source>
</evidence>
<dbReference type="PANTHER" id="PTHR32054">
    <property type="entry name" value="HEAVY CHAIN, PUTATIVE, EXPRESSED-RELATED-RELATED"/>
    <property type="match status" value="1"/>
</dbReference>
<dbReference type="EMBL" id="KE345919">
    <property type="protein sequence ID" value="EXC20528.1"/>
    <property type="molecule type" value="Genomic_DNA"/>
</dbReference>
<evidence type="ECO:0000256" key="2">
    <source>
        <dbReference type="ARBA" id="ARBA00023054"/>
    </source>
</evidence>
<dbReference type="InterPro" id="IPR000488">
    <property type="entry name" value="Death_dom"/>
</dbReference>
<dbReference type="InterPro" id="IPR008545">
    <property type="entry name" value="Web"/>
</dbReference>
<dbReference type="eggNOG" id="ENOG502QR0X">
    <property type="taxonomic scope" value="Eukaryota"/>
</dbReference>
<gene>
    <name evidence="6" type="ORF">L484_027082</name>
</gene>
<feature type="region of interest" description="Disordered" evidence="4">
    <location>
        <begin position="586"/>
        <end position="617"/>
    </location>
</feature>
<dbReference type="PANTHER" id="PTHR32054:SF2">
    <property type="entry name" value="PROTEIN PLASTID MOVEMENT IMPAIRED 2"/>
    <property type="match status" value="1"/>
</dbReference>
<dbReference type="PROSITE" id="PS50017">
    <property type="entry name" value="DEATH_DOMAIN"/>
    <property type="match status" value="1"/>
</dbReference>
<evidence type="ECO:0000256" key="3">
    <source>
        <dbReference type="SAM" id="Coils"/>
    </source>
</evidence>
<comment type="similarity">
    <text evidence="1">Belongs to the WEB family.</text>
</comment>
<keyword evidence="2 3" id="KW-0175">Coiled coil</keyword>
<reference evidence="7" key="1">
    <citation type="submission" date="2013-01" db="EMBL/GenBank/DDBJ databases">
        <title>Draft Genome Sequence of a Mulberry Tree, Morus notabilis C.K. Schneid.</title>
        <authorList>
            <person name="He N."/>
            <person name="Zhao S."/>
        </authorList>
    </citation>
    <scope>NUCLEOTIDE SEQUENCE</scope>
</reference>
<dbReference type="KEGG" id="mnt:21409709"/>
<protein>
    <submittedName>
        <fullName evidence="6">Protein PLASTID MOVEMENT IMPAIRED 2</fullName>
    </submittedName>
</protein>
<dbReference type="AlphaFoldDB" id="W9S0V7"/>
<dbReference type="OrthoDB" id="685331at2759"/>
<dbReference type="GO" id="GO:0005829">
    <property type="term" value="C:cytosol"/>
    <property type="evidence" value="ECO:0007669"/>
    <property type="project" value="TreeGrafter"/>
</dbReference>
<feature type="domain" description="Death" evidence="5">
    <location>
        <begin position="523"/>
        <end position="586"/>
    </location>
</feature>
<evidence type="ECO:0000259" key="5">
    <source>
        <dbReference type="PROSITE" id="PS50017"/>
    </source>
</evidence>
<evidence type="ECO:0000256" key="4">
    <source>
        <dbReference type="SAM" id="MobiDB-lite"/>
    </source>
</evidence>
<feature type="coiled-coil region" evidence="3">
    <location>
        <begin position="515"/>
        <end position="542"/>
    </location>
</feature>
<proteinExistence type="inferred from homology"/>
<name>W9S0V7_9ROSA</name>
<dbReference type="STRING" id="981085.W9S0V7"/>
<feature type="coiled-coil region" evidence="3">
    <location>
        <begin position="140"/>
        <end position="202"/>
    </location>
</feature>
<dbReference type="Proteomes" id="UP000030645">
    <property type="component" value="Unassembled WGS sequence"/>
</dbReference>
<dbReference type="GO" id="GO:0009903">
    <property type="term" value="P:chloroplast avoidance movement"/>
    <property type="evidence" value="ECO:0007669"/>
    <property type="project" value="TreeGrafter"/>
</dbReference>